<evidence type="ECO:0000313" key="8">
    <source>
        <dbReference type="EMBL" id="KAH7518279.1"/>
    </source>
</evidence>
<sequence length="544" mass="61880">MEKRVAIVGAGASGLLACKYTVSKGFHPIVFESQSTIGGLWTTTIETTALQTPKVLYQFSDFPWPPSVEQEFPSQNQVLDYLNSYAHHFQLLPYIKFNARVVSISYDGPSEEEIESWDLWGGTGEPFNSRGIWNVVVEDTLSLSIEVYQVEFVILGLGRFSGVPNIPDFPPEKGPKAFHGDVIHSMDYAAMDNESAAQFIKGKRVIVVGFQKSALDIAVECSTANGVETPCTVLYRNEHWTIPNFHPWGVPIALLYLNRFSELLIHKPGEGLLYSLLATFLSPLRWAFSKFVESYLRWKLPLAKFGMVPKKSFLQQINSCLISVVPEKFYEGVEEGSIILKKSDRISFCEEGVLVGDDDVEPLKTELVILATGFNGEKKLRDIFVSPTFQNYISGSPSSAVPLYRSIFYIPFSFYKQSMIMFNTLEREECIHPRIPKLAIIGFSESFANLHTSEMRCRWVAELLDGRFKLPSIKEMEEDIRKWDEYNKQNAGQYYRRSCIGGLHIWYNDQLCKDMGLKPRRKKGFFAELFEPYFPTDYASDPSN</sequence>
<evidence type="ECO:0000256" key="5">
    <source>
        <dbReference type="ARBA" id="ARBA00022857"/>
    </source>
</evidence>
<keyword evidence="6 7" id="KW-0560">Oxidoreductase</keyword>
<comment type="cofactor">
    <cofactor evidence="1 7">
        <name>FAD</name>
        <dbReference type="ChEBI" id="CHEBI:57692"/>
    </cofactor>
</comment>
<reference evidence="8" key="1">
    <citation type="journal article" date="2021" name="Front. Plant Sci.">
        <title>Chromosome-Scale Genome Assembly for Chinese Sour Jujube and Insights Into Its Genome Evolution and Domestication Signature.</title>
        <authorList>
            <person name="Shen L.-Y."/>
            <person name="Luo H."/>
            <person name="Wang X.-L."/>
            <person name="Wang X.-M."/>
            <person name="Qiu X.-J."/>
            <person name="Liu H."/>
            <person name="Zhou S.-S."/>
            <person name="Jia K.-H."/>
            <person name="Nie S."/>
            <person name="Bao Y.-T."/>
            <person name="Zhang R.-G."/>
            <person name="Yun Q.-Z."/>
            <person name="Chai Y.-H."/>
            <person name="Lu J.-Y."/>
            <person name="Li Y."/>
            <person name="Zhao S.-W."/>
            <person name="Mao J.-F."/>
            <person name="Jia S.-G."/>
            <person name="Mao Y.-M."/>
        </authorList>
    </citation>
    <scope>NUCLEOTIDE SEQUENCE</scope>
    <source>
        <strain evidence="8">AT0</strain>
        <tissue evidence="8">Leaf</tissue>
    </source>
</reference>
<dbReference type="PRINTS" id="PR00419">
    <property type="entry name" value="ADXRDTASE"/>
</dbReference>
<dbReference type="InterPro" id="IPR050346">
    <property type="entry name" value="FMO-like"/>
</dbReference>
<keyword evidence="3 7" id="KW-0285">Flavoprotein</keyword>
<evidence type="ECO:0000256" key="3">
    <source>
        <dbReference type="ARBA" id="ARBA00022630"/>
    </source>
</evidence>
<evidence type="ECO:0000256" key="7">
    <source>
        <dbReference type="RuleBase" id="RU361177"/>
    </source>
</evidence>
<dbReference type="GO" id="GO:0004499">
    <property type="term" value="F:N,N-dimethylaniline monooxygenase activity"/>
    <property type="evidence" value="ECO:0007669"/>
    <property type="project" value="InterPro"/>
</dbReference>
<gene>
    <name evidence="8" type="ORF">FEM48_Zijuj09G0154600</name>
</gene>
<dbReference type="Gene3D" id="3.50.50.60">
    <property type="entry name" value="FAD/NAD(P)-binding domain"/>
    <property type="match status" value="2"/>
</dbReference>
<dbReference type="Pfam" id="PF00743">
    <property type="entry name" value="FMO-like"/>
    <property type="match status" value="1"/>
</dbReference>
<dbReference type="AlphaFoldDB" id="A0A978UTS9"/>
<dbReference type="InterPro" id="IPR020946">
    <property type="entry name" value="Flavin_mOase-like"/>
</dbReference>
<dbReference type="SUPFAM" id="SSF51905">
    <property type="entry name" value="FAD/NAD(P)-binding domain"/>
    <property type="match status" value="2"/>
</dbReference>
<keyword evidence="7" id="KW-0503">Monooxygenase</keyword>
<keyword evidence="4 7" id="KW-0274">FAD</keyword>
<dbReference type="PROSITE" id="PS51257">
    <property type="entry name" value="PROKAR_LIPOPROTEIN"/>
    <property type="match status" value="1"/>
</dbReference>
<dbReference type="Proteomes" id="UP000813462">
    <property type="component" value="Unassembled WGS sequence"/>
</dbReference>
<dbReference type="PIRSF" id="PIRSF000332">
    <property type="entry name" value="FMO"/>
    <property type="match status" value="1"/>
</dbReference>
<dbReference type="FunFam" id="3.50.50.60:FF:000167">
    <property type="entry name" value="Flavin-containing monooxygenase"/>
    <property type="match status" value="1"/>
</dbReference>
<dbReference type="PANTHER" id="PTHR23023">
    <property type="entry name" value="DIMETHYLANILINE MONOOXYGENASE"/>
    <property type="match status" value="1"/>
</dbReference>
<evidence type="ECO:0000256" key="1">
    <source>
        <dbReference type="ARBA" id="ARBA00001974"/>
    </source>
</evidence>
<comment type="similarity">
    <text evidence="2 7">Belongs to the FMO family.</text>
</comment>
<comment type="caution">
    <text evidence="8">The sequence shown here is derived from an EMBL/GenBank/DDBJ whole genome shotgun (WGS) entry which is preliminary data.</text>
</comment>
<dbReference type="EMBL" id="JAEACU010000009">
    <property type="protein sequence ID" value="KAH7518279.1"/>
    <property type="molecule type" value="Genomic_DNA"/>
</dbReference>
<dbReference type="InterPro" id="IPR000960">
    <property type="entry name" value="Flavin_mOase"/>
</dbReference>
<accession>A0A978UTS9</accession>
<protein>
    <recommendedName>
        <fullName evidence="7">Flavin-containing monooxygenase</fullName>
        <ecNumber evidence="7">1.-.-.-</ecNumber>
    </recommendedName>
</protein>
<organism evidence="8 9">
    <name type="scientific">Ziziphus jujuba var. spinosa</name>
    <dbReference type="NCBI Taxonomy" id="714518"/>
    <lineage>
        <taxon>Eukaryota</taxon>
        <taxon>Viridiplantae</taxon>
        <taxon>Streptophyta</taxon>
        <taxon>Embryophyta</taxon>
        <taxon>Tracheophyta</taxon>
        <taxon>Spermatophyta</taxon>
        <taxon>Magnoliopsida</taxon>
        <taxon>eudicotyledons</taxon>
        <taxon>Gunneridae</taxon>
        <taxon>Pentapetalae</taxon>
        <taxon>rosids</taxon>
        <taxon>fabids</taxon>
        <taxon>Rosales</taxon>
        <taxon>Rhamnaceae</taxon>
        <taxon>Paliureae</taxon>
        <taxon>Ziziphus</taxon>
    </lineage>
</organism>
<evidence type="ECO:0000256" key="2">
    <source>
        <dbReference type="ARBA" id="ARBA00009183"/>
    </source>
</evidence>
<name>A0A978UTS9_ZIZJJ</name>
<evidence type="ECO:0000256" key="4">
    <source>
        <dbReference type="ARBA" id="ARBA00022827"/>
    </source>
</evidence>
<dbReference type="InterPro" id="IPR036188">
    <property type="entry name" value="FAD/NAD-bd_sf"/>
</dbReference>
<evidence type="ECO:0000256" key="6">
    <source>
        <dbReference type="ARBA" id="ARBA00023002"/>
    </source>
</evidence>
<proteinExistence type="inferred from homology"/>
<dbReference type="EC" id="1.-.-.-" evidence="7"/>
<dbReference type="GO" id="GO:0050660">
    <property type="term" value="F:flavin adenine dinucleotide binding"/>
    <property type="evidence" value="ECO:0007669"/>
    <property type="project" value="InterPro"/>
</dbReference>
<evidence type="ECO:0000313" key="9">
    <source>
        <dbReference type="Proteomes" id="UP000813462"/>
    </source>
</evidence>
<keyword evidence="5" id="KW-0521">NADP</keyword>
<dbReference type="GO" id="GO:0050661">
    <property type="term" value="F:NADP binding"/>
    <property type="evidence" value="ECO:0007669"/>
    <property type="project" value="InterPro"/>
</dbReference>